<proteinExistence type="inferred from homology"/>
<keyword evidence="3" id="KW-1003">Cell membrane</keyword>
<comment type="subcellular location">
    <subcellularLocation>
        <location evidence="1 7">Cell membrane</location>
        <topology evidence="1 7">Multi-pass membrane protein</topology>
    </subcellularLocation>
</comment>
<reference evidence="10" key="1">
    <citation type="journal article" date="2024" name="J Bioinform Genom">
        <title>Complete genome sequence of the type strain bacterium Sphaerochaeta associata GLS2t (VKM B-2742)t.</title>
        <authorList>
            <person name="Troshina O.Y."/>
            <person name="Tepeeva A.N."/>
            <person name="Arzamasceva V.O."/>
            <person name="Whitman W.B."/>
            <person name="Varghese N."/>
            <person name="Shapiro N."/>
            <person name="Woyke T."/>
            <person name="Kripides N.C."/>
            <person name="Vasilenko O.V."/>
        </authorList>
    </citation>
    <scope>NUCLEOTIDE SEQUENCE [LARGE SCALE GENOMIC DNA]</scope>
    <source>
        <strain evidence="10">GLS2T</strain>
    </source>
</reference>
<evidence type="ECO:0000256" key="7">
    <source>
        <dbReference type="RuleBase" id="RU363032"/>
    </source>
</evidence>
<keyword evidence="6 7" id="KW-0472">Membrane</keyword>
<protein>
    <submittedName>
        <fullName evidence="9">ABC transporter permease subunit</fullName>
    </submittedName>
</protein>
<evidence type="ECO:0000256" key="2">
    <source>
        <dbReference type="ARBA" id="ARBA00022448"/>
    </source>
</evidence>
<evidence type="ECO:0000256" key="5">
    <source>
        <dbReference type="ARBA" id="ARBA00022989"/>
    </source>
</evidence>
<evidence type="ECO:0000313" key="10">
    <source>
        <dbReference type="Proteomes" id="UP000829708"/>
    </source>
</evidence>
<evidence type="ECO:0000256" key="6">
    <source>
        <dbReference type="ARBA" id="ARBA00023136"/>
    </source>
</evidence>
<keyword evidence="5 7" id="KW-1133">Transmembrane helix</keyword>
<evidence type="ECO:0000313" key="9">
    <source>
        <dbReference type="EMBL" id="UOM50464.1"/>
    </source>
</evidence>
<sequence length="316" mass="36327">MEIINKTRNMKIPIINKHLLRNYWKNKYLFLLLFPGIVWYIIFKYFPIYGLSLAFKDFSFRKGIFGSAWVGLKHFIYLFSLSGFRKAFLNTLIINFYQLVFCFPAPIIFALLLNEIIHIRFKKIVQTISYLPHFLSWVILAGMFMQLLSPSTGALNQLLGFFGIGPFYFLGDPKYFRGTLVLTNLWKSIGWNSIVYLAALSNVDTQLYEAARLDGVNKFQEIIHVTLPSIAGIVTVMLIFQMGKLFGDNFDQVFNLYNAAVYEVGDVLGTYTYRMGLRDMQYSLSTAVSLVTNVISFSLVILTNAVAKKINDYGIW</sequence>
<feature type="transmembrane region" description="Helical" evidence="7">
    <location>
        <begin position="96"/>
        <end position="117"/>
    </location>
</feature>
<feature type="transmembrane region" description="Helical" evidence="7">
    <location>
        <begin position="154"/>
        <end position="171"/>
    </location>
</feature>
<accession>A0ABY4D853</accession>
<feature type="transmembrane region" description="Helical" evidence="7">
    <location>
        <begin position="222"/>
        <end position="240"/>
    </location>
</feature>
<dbReference type="RefSeq" id="WP_244771855.1">
    <property type="nucleotide sequence ID" value="NZ_CP094929.1"/>
</dbReference>
<dbReference type="PROSITE" id="PS50928">
    <property type="entry name" value="ABC_TM1"/>
    <property type="match status" value="1"/>
</dbReference>
<dbReference type="InterPro" id="IPR050809">
    <property type="entry name" value="UgpAE/MalFG_permease"/>
</dbReference>
<dbReference type="InterPro" id="IPR000515">
    <property type="entry name" value="MetI-like"/>
</dbReference>
<feature type="transmembrane region" description="Helical" evidence="7">
    <location>
        <begin position="28"/>
        <end position="51"/>
    </location>
</feature>
<dbReference type="Gene3D" id="1.10.3720.10">
    <property type="entry name" value="MetI-like"/>
    <property type="match status" value="1"/>
</dbReference>
<dbReference type="InterPro" id="IPR035906">
    <property type="entry name" value="MetI-like_sf"/>
</dbReference>
<dbReference type="Proteomes" id="UP000829708">
    <property type="component" value="Chromosome"/>
</dbReference>
<dbReference type="EMBL" id="CP094929">
    <property type="protein sequence ID" value="UOM50464.1"/>
    <property type="molecule type" value="Genomic_DNA"/>
</dbReference>
<gene>
    <name evidence="9" type="ORF">MUG09_12955</name>
</gene>
<evidence type="ECO:0000256" key="1">
    <source>
        <dbReference type="ARBA" id="ARBA00004651"/>
    </source>
</evidence>
<evidence type="ECO:0000256" key="3">
    <source>
        <dbReference type="ARBA" id="ARBA00022475"/>
    </source>
</evidence>
<keyword evidence="10" id="KW-1185">Reference proteome</keyword>
<feature type="transmembrane region" description="Helical" evidence="7">
    <location>
        <begin position="282"/>
        <end position="307"/>
    </location>
</feature>
<feature type="domain" description="ABC transmembrane type-1" evidence="8">
    <location>
        <begin position="88"/>
        <end position="303"/>
    </location>
</feature>
<dbReference type="SUPFAM" id="SSF161098">
    <property type="entry name" value="MetI-like"/>
    <property type="match status" value="1"/>
</dbReference>
<comment type="similarity">
    <text evidence="7">Belongs to the binding-protein-dependent transport system permease family.</text>
</comment>
<dbReference type="PANTHER" id="PTHR43227">
    <property type="entry name" value="BLL4140 PROTEIN"/>
    <property type="match status" value="1"/>
</dbReference>
<dbReference type="PANTHER" id="PTHR43227:SF11">
    <property type="entry name" value="BLL4140 PROTEIN"/>
    <property type="match status" value="1"/>
</dbReference>
<evidence type="ECO:0000259" key="8">
    <source>
        <dbReference type="PROSITE" id="PS50928"/>
    </source>
</evidence>
<organism evidence="9 10">
    <name type="scientific">Sphaerochaeta associata</name>
    <dbReference type="NCBI Taxonomy" id="1129264"/>
    <lineage>
        <taxon>Bacteria</taxon>
        <taxon>Pseudomonadati</taxon>
        <taxon>Spirochaetota</taxon>
        <taxon>Spirochaetia</taxon>
        <taxon>Spirochaetales</taxon>
        <taxon>Sphaerochaetaceae</taxon>
        <taxon>Sphaerochaeta</taxon>
    </lineage>
</organism>
<evidence type="ECO:0000256" key="4">
    <source>
        <dbReference type="ARBA" id="ARBA00022692"/>
    </source>
</evidence>
<keyword evidence="4 7" id="KW-0812">Transmembrane</keyword>
<dbReference type="Pfam" id="PF00528">
    <property type="entry name" value="BPD_transp_1"/>
    <property type="match status" value="1"/>
</dbReference>
<keyword evidence="2 7" id="KW-0813">Transport</keyword>
<feature type="transmembrane region" description="Helical" evidence="7">
    <location>
        <begin position="129"/>
        <end position="148"/>
    </location>
</feature>
<name>A0ABY4D853_9SPIR</name>
<dbReference type="CDD" id="cd06261">
    <property type="entry name" value="TM_PBP2"/>
    <property type="match status" value="1"/>
</dbReference>